<reference evidence="1 2" key="1">
    <citation type="journal article" date="2013" name="PLoS ONE">
        <title>Complete Genome Analysis of a Haemophilus parasuis Serovar 12 Strain from China.</title>
        <authorList>
            <person name="Li Y."/>
            <person name="Kwok A.H."/>
            <person name="Jiang J."/>
            <person name="Zou Y."/>
            <person name="Zheng F."/>
            <person name="Chen P."/>
            <person name="Hou C."/>
            <person name="Leung F.C."/>
            <person name="Jiang P."/>
        </authorList>
    </citation>
    <scope>NUCLEOTIDE SEQUENCE [LARGE SCALE GENOMIC DNA]</scope>
    <source>
        <strain evidence="1 2">ZJ0906</strain>
    </source>
</reference>
<proteinExistence type="predicted"/>
<evidence type="ECO:0000313" key="1">
    <source>
        <dbReference type="EMBL" id="AGO16907.1"/>
    </source>
</evidence>
<dbReference type="KEGG" id="hpaz:K756_08920"/>
<organism evidence="1 2">
    <name type="scientific">Glaesserella parasuis ZJ0906</name>
    <dbReference type="NCBI Taxonomy" id="1322346"/>
    <lineage>
        <taxon>Bacteria</taxon>
        <taxon>Pseudomonadati</taxon>
        <taxon>Pseudomonadota</taxon>
        <taxon>Gammaproteobacteria</taxon>
        <taxon>Pasteurellales</taxon>
        <taxon>Pasteurellaceae</taxon>
        <taxon>Glaesserella</taxon>
    </lineage>
</organism>
<dbReference type="GO" id="GO:0019450">
    <property type="term" value="P:L-cysteine catabolic process to pyruvate"/>
    <property type="evidence" value="ECO:0007669"/>
    <property type="project" value="TreeGrafter"/>
</dbReference>
<dbReference type="AlphaFoldDB" id="A0A806J513"/>
<accession>A0A806J513</accession>
<dbReference type="GO" id="GO:0080146">
    <property type="term" value="F:L-cysteine desulfhydrase activity"/>
    <property type="evidence" value="ECO:0007669"/>
    <property type="project" value="TreeGrafter"/>
</dbReference>
<evidence type="ECO:0008006" key="3">
    <source>
        <dbReference type="Google" id="ProtNLM"/>
    </source>
</evidence>
<name>A0A806J513_GLAPU</name>
<dbReference type="PANTHER" id="PTHR30501:SF2">
    <property type="entry name" value="UPF0597 PROTEIN YHAM"/>
    <property type="match status" value="1"/>
</dbReference>
<protein>
    <recommendedName>
        <fullName evidence="3">Serine dehydratase subunit alpha family protein</fullName>
    </recommendedName>
</protein>
<sequence>MNKFEFAEQLIAIVKRDVAPALGCTEPISLALASAIAKSHLGSEPVQIQAKVSPNLMKNSMGVTVPGTGMVGLPIVAAVGRLQVMQRQVWKC</sequence>
<dbReference type="EMBL" id="CP005384">
    <property type="protein sequence ID" value="AGO16907.1"/>
    <property type="molecule type" value="Genomic_DNA"/>
</dbReference>
<evidence type="ECO:0000313" key="2">
    <source>
        <dbReference type="Proteomes" id="UP000014672"/>
    </source>
</evidence>
<dbReference type="InterPro" id="IPR021144">
    <property type="entry name" value="UPF0597"/>
</dbReference>
<gene>
    <name evidence="1" type="ORF">K756_08920</name>
</gene>
<dbReference type="PANTHER" id="PTHR30501">
    <property type="entry name" value="UPF0597 PROTEIN YHAM"/>
    <property type="match status" value="1"/>
</dbReference>
<dbReference type="Proteomes" id="UP000014672">
    <property type="component" value="Chromosome"/>
</dbReference>